<evidence type="ECO:0000313" key="2">
    <source>
        <dbReference type="Proteomes" id="UP000051581"/>
    </source>
</evidence>
<comment type="caution">
    <text evidence="1">The sequence shown here is derived from an EMBL/GenBank/DDBJ whole genome shotgun (WGS) entry which is preliminary data.</text>
</comment>
<dbReference type="EMBL" id="AZEA01000019">
    <property type="protein sequence ID" value="KRK87552.1"/>
    <property type="molecule type" value="Genomic_DNA"/>
</dbReference>
<dbReference type="Gene3D" id="1.10.10.60">
    <property type="entry name" value="Homeodomain-like"/>
    <property type="match status" value="1"/>
</dbReference>
<gene>
    <name evidence="1" type="ORF">FD17_GL000951</name>
</gene>
<sequence>MKSQMANTGKSHKKYWLSDDGISIIASMARDGMTSEGIAKKIGIASSTFYKWLHESPELSEAVMANKEMADRTVEAALYQLATGFNYYEDKVSASGKRLKHVEQHESPNITAIKMWLNNRQPKKWRDKREIELSGRVDSSFDNLGTDELIKHLEKLEGDKDGLEPE</sequence>
<dbReference type="PATRIC" id="fig|1423808.3.peg.960"/>
<protein>
    <submittedName>
        <fullName evidence="1">Uncharacterized protein</fullName>
    </submittedName>
</protein>
<dbReference type="AlphaFoldDB" id="A0A0R1KW86"/>
<evidence type="ECO:0000313" key="1">
    <source>
        <dbReference type="EMBL" id="KRK87552.1"/>
    </source>
</evidence>
<keyword evidence="2" id="KW-1185">Reference proteome</keyword>
<organism evidence="1 2">
    <name type="scientific">Lentilactobacillus sunkii DSM 19904</name>
    <dbReference type="NCBI Taxonomy" id="1423808"/>
    <lineage>
        <taxon>Bacteria</taxon>
        <taxon>Bacillati</taxon>
        <taxon>Bacillota</taxon>
        <taxon>Bacilli</taxon>
        <taxon>Lactobacillales</taxon>
        <taxon>Lactobacillaceae</taxon>
        <taxon>Lentilactobacillus</taxon>
    </lineage>
</organism>
<proteinExistence type="predicted"/>
<name>A0A0R1KW86_9LACO</name>
<reference evidence="1 2" key="1">
    <citation type="journal article" date="2015" name="Genome Announc.">
        <title>Expanding the biotechnology potential of lactobacilli through comparative genomics of 213 strains and associated genera.</title>
        <authorList>
            <person name="Sun Z."/>
            <person name="Harris H.M."/>
            <person name="McCann A."/>
            <person name="Guo C."/>
            <person name="Argimon S."/>
            <person name="Zhang W."/>
            <person name="Yang X."/>
            <person name="Jeffery I.B."/>
            <person name="Cooney J.C."/>
            <person name="Kagawa T.F."/>
            <person name="Liu W."/>
            <person name="Song Y."/>
            <person name="Salvetti E."/>
            <person name="Wrobel A."/>
            <person name="Rasinkangas P."/>
            <person name="Parkhill J."/>
            <person name="Rea M.C."/>
            <person name="O'Sullivan O."/>
            <person name="Ritari J."/>
            <person name="Douillard F.P."/>
            <person name="Paul Ross R."/>
            <person name="Yang R."/>
            <person name="Briner A.E."/>
            <person name="Felis G.E."/>
            <person name="de Vos W.M."/>
            <person name="Barrangou R."/>
            <person name="Klaenhammer T.R."/>
            <person name="Caufield P.W."/>
            <person name="Cui Y."/>
            <person name="Zhang H."/>
            <person name="O'Toole P.W."/>
        </authorList>
    </citation>
    <scope>NUCLEOTIDE SEQUENCE [LARGE SCALE GENOMIC DNA]</scope>
    <source>
        <strain evidence="1 2">DSM 19904</strain>
    </source>
</reference>
<accession>A0A0R1KW86</accession>
<dbReference type="Proteomes" id="UP000051581">
    <property type="component" value="Unassembled WGS sequence"/>
</dbReference>